<dbReference type="InterPro" id="IPR005913">
    <property type="entry name" value="dTDP_dehydrorham_reduct"/>
</dbReference>
<comment type="pathway">
    <text evidence="1 6">Carbohydrate biosynthesis; dTDP-L-rhamnose biosynthesis.</text>
</comment>
<dbReference type="InterPro" id="IPR029903">
    <property type="entry name" value="RmlD-like-bd"/>
</dbReference>
<accession>A0A433SBS0</accession>
<dbReference type="InterPro" id="IPR036291">
    <property type="entry name" value="NAD(P)-bd_dom_sf"/>
</dbReference>
<name>A0A433SBS0_9BURK</name>
<dbReference type="GO" id="GO:0019305">
    <property type="term" value="P:dTDP-rhamnose biosynthetic process"/>
    <property type="evidence" value="ECO:0007669"/>
    <property type="project" value="UniProtKB-UniPathway"/>
</dbReference>
<dbReference type="NCBIfam" id="TIGR01214">
    <property type="entry name" value="rmlD"/>
    <property type="match status" value="1"/>
</dbReference>
<comment type="similarity">
    <text evidence="2 6">Belongs to the dTDP-4-dehydrorhamnose reductase family.</text>
</comment>
<evidence type="ECO:0000256" key="1">
    <source>
        <dbReference type="ARBA" id="ARBA00004781"/>
    </source>
</evidence>
<dbReference type="Gene3D" id="3.90.25.10">
    <property type="entry name" value="UDP-galactose 4-epimerase, domain 1"/>
    <property type="match status" value="1"/>
</dbReference>
<dbReference type="PANTHER" id="PTHR10491:SF4">
    <property type="entry name" value="METHIONINE ADENOSYLTRANSFERASE 2 SUBUNIT BETA"/>
    <property type="match status" value="1"/>
</dbReference>
<evidence type="ECO:0000256" key="3">
    <source>
        <dbReference type="ARBA" id="ARBA00012929"/>
    </source>
</evidence>
<dbReference type="Pfam" id="PF04321">
    <property type="entry name" value="RmlD_sub_bind"/>
    <property type="match status" value="1"/>
</dbReference>
<dbReference type="GO" id="GO:0005829">
    <property type="term" value="C:cytosol"/>
    <property type="evidence" value="ECO:0007669"/>
    <property type="project" value="TreeGrafter"/>
</dbReference>
<keyword evidence="6" id="KW-0521">NADP</keyword>
<evidence type="ECO:0000256" key="6">
    <source>
        <dbReference type="RuleBase" id="RU364082"/>
    </source>
</evidence>
<organism evidence="8 9">
    <name type="scientific">Saezia sanguinis</name>
    <dbReference type="NCBI Taxonomy" id="1965230"/>
    <lineage>
        <taxon>Bacteria</taxon>
        <taxon>Pseudomonadati</taxon>
        <taxon>Pseudomonadota</taxon>
        <taxon>Betaproteobacteria</taxon>
        <taxon>Burkholderiales</taxon>
        <taxon>Saeziaceae</taxon>
        <taxon>Saezia</taxon>
    </lineage>
</organism>
<comment type="function">
    <text evidence="6">Catalyzes the reduction of dTDP-6-deoxy-L-lyxo-4-hexulose to yield dTDP-L-rhamnose.</text>
</comment>
<comment type="catalytic activity">
    <reaction evidence="5 6">
        <text>dTDP-beta-L-rhamnose + NADP(+) = dTDP-4-dehydro-beta-L-rhamnose + NADPH + H(+)</text>
        <dbReference type="Rhea" id="RHEA:21796"/>
        <dbReference type="ChEBI" id="CHEBI:15378"/>
        <dbReference type="ChEBI" id="CHEBI:57510"/>
        <dbReference type="ChEBI" id="CHEBI:57783"/>
        <dbReference type="ChEBI" id="CHEBI:58349"/>
        <dbReference type="ChEBI" id="CHEBI:62830"/>
        <dbReference type="EC" id="1.1.1.133"/>
    </reaction>
</comment>
<evidence type="ECO:0000256" key="5">
    <source>
        <dbReference type="ARBA" id="ARBA00048200"/>
    </source>
</evidence>
<proteinExistence type="inferred from homology"/>
<dbReference type="RefSeq" id="WP_162615327.1">
    <property type="nucleotide sequence ID" value="NZ_PQSP01000006.1"/>
</dbReference>
<gene>
    <name evidence="8" type="primary">rmlD</name>
    <name evidence="8" type="ORF">CUZ56_02270</name>
</gene>
<evidence type="ECO:0000259" key="7">
    <source>
        <dbReference type="Pfam" id="PF04321"/>
    </source>
</evidence>
<evidence type="ECO:0000313" key="9">
    <source>
        <dbReference type="Proteomes" id="UP000286947"/>
    </source>
</evidence>
<keyword evidence="6 8" id="KW-0560">Oxidoreductase</keyword>
<dbReference type="Gene3D" id="3.40.50.720">
    <property type="entry name" value="NAD(P)-binding Rossmann-like Domain"/>
    <property type="match status" value="1"/>
</dbReference>
<dbReference type="SUPFAM" id="SSF51735">
    <property type="entry name" value="NAD(P)-binding Rossmann-fold domains"/>
    <property type="match status" value="1"/>
</dbReference>
<reference evidence="8 9" key="1">
    <citation type="submission" date="2018-01" db="EMBL/GenBank/DDBJ databases">
        <title>Saezia sanguinis gen. nov., sp. nov., in the order Burkholderiales isolated from human blood.</title>
        <authorList>
            <person name="Medina-Pascual M.J."/>
            <person name="Valdezate S."/>
            <person name="Monzon S."/>
            <person name="Cuesta I."/>
            <person name="Carrasco G."/>
            <person name="Villalon P."/>
            <person name="Saez-Nieto J.A."/>
        </authorList>
    </citation>
    <scope>NUCLEOTIDE SEQUENCE [LARGE SCALE GENOMIC DNA]</scope>
    <source>
        <strain evidence="8 9">CNM695-12</strain>
    </source>
</reference>
<evidence type="ECO:0000256" key="4">
    <source>
        <dbReference type="ARBA" id="ARBA00017099"/>
    </source>
</evidence>
<dbReference type="EC" id="1.1.1.133" evidence="3 6"/>
<keyword evidence="9" id="KW-1185">Reference proteome</keyword>
<feature type="domain" description="RmlD-like substrate binding" evidence="7">
    <location>
        <begin position="11"/>
        <end position="300"/>
    </location>
</feature>
<comment type="cofactor">
    <cofactor evidence="6">
        <name>Mg(2+)</name>
        <dbReference type="ChEBI" id="CHEBI:18420"/>
    </cofactor>
    <text evidence="6">Binds 1 Mg(2+) ion per monomer.</text>
</comment>
<dbReference type="AlphaFoldDB" id="A0A433SBS0"/>
<dbReference type="EMBL" id="PQSP01000006">
    <property type="protein sequence ID" value="RUS66191.1"/>
    <property type="molecule type" value="Genomic_DNA"/>
</dbReference>
<dbReference type="GO" id="GO:0008831">
    <property type="term" value="F:dTDP-4-dehydrorhamnose reductase activity"/>
    <property type="evidence" value="ECO:0007669"/>
    <property type="project" value="UniProtKB-EC"/>
</dbReference>
<dbReference type="Proteomes" id="UP000286947">
    <property type="component" value="Unassembled WGS sequence"/>
</dbReference>
<protein>
    <recommendedName>
        <fullName evidence="4 6">dTDP-4-dehydrorhamnose reductase</fullName>
        <ecNumber evidence="3 6">1.1.1.133</ecNumber>
    </recommendedName>
</protein>
<dbReference type="PANTHER" id="PTHR10491">
    <property type="entry name" value="DTDP-4-DEHYDRORHAMNOSE REDUCTASE"/>
    <property type="match status" value="1"/>
</dbReference>
<dbReference type="CDD" id="cd05254">
    <property type="entry name" value="dTDP_HR_like_SDR_e"/>
    <property type="match status" value="1"/>
</dbReference>
<dbReference type="UniPathway" id="UPA00124"/>
<sequence length="302" mass="32377">MSHIQNATALRVLLTGAGGQVGQVLQRGMPAGVELYAANHHMLDITQPQQVQSAFALFQPDLLINAAAYTQVDLAQTEPAKAFAVNRDAVAHLAQVAQAAHVPVLHLSTDYVFDGSAKAPYTEADATIPLNVYGSSKLAGEQCLLEMHSRALVLRTSSVFSATHANFVTRIVQLAQTKSELHVTDGQISCPTPASALAETLWALVRRYWQNGDLPWGVLHYAGAPACSRYAWACEIIAAAQQHGILPHAVQVLPTQAGSTNGALPGHAMRPAYSALDCGRIQTLLGIKPPSWAQALHCMWQR</sequence>
<evidence type="ECO:0000313" key="8">
    <source>
        <dbReference type="EMBL" id="RUS66191.1"/>
    </source>
</evidence>
<evidence type="ECO:0000256" key="2">
    <source>
        <dbReference type="ARBA" id="ARBA00010944"/>
    </source>
</evidence>
<comment type="caution">
    <text evidence="8">The sequence shown here is derived from an EMBL/GenBank/DDBJ whole genome shotgun (WGS) entry which is preliminary data.</text>
</comment>